<feature type="signal peptide" evidence="10">
    <location>
        <begin position="1"/>
        <end position="19"/>
    </location>
</feature>
<accession>A0A087U672</accession>
<evidence type="ECO:0000256" key="6">
    <source>
        <dbReference type="ARBA" id="ARBA00023136"/>
    </source>
</evidence>
<dbReference type="GO" id="GO:0005789">
    <property type="term" value="C:endoplasmic reticulum membrane"/>
    <property type="evidence" value="ECO:0007669"/>
    <property type="project" value="UniProtKB-SubCell"/>
</dbReference>
<dbReference type="FunFam" id="2.60.120.200:FF:000011">
    <property type="entry name" value="Probable calnexin"/>
    <property type="match status" value="1"/>
</dbReference>
<keyword evidence="7 10" id="KW-0143">Chaperone</keyword>
<dbReference type="InterPro" id="IPR001580">
    <property type="entry name" value="Calret/calnex"/>
</dbReference>
<evidence type="ECO:0000256" key="9">
    <source>
        <dbReference type="PIRSR" id="PIRSR601580-3"/>
    </source>
</evidence>
<keyword evidence="5" id="KW-1133">Transmembrane helix</keyword>
<dbReference type="SUPFAM" id="SSF49899">
    <property type="entry name" value="Concanavalin A-like lectins/glucanases"/>
    <property type="match status" value="1"/>
</dbReference>
<evidence type="ECO:0000256" key="7">
    <source>
        <dbReference type="ARBA" id="ARBA00023186"/>
    </source>
</evidence>
<gene>
    <name evidence="12" type="ORF">X975_26069</name>
</gene>
<comment type="similarity">
    <text evidence="2 10">Belongs to the calreticulin family.</text>
</comment>
<dbReference type="InterPro" id="IPR018124">
    <property type="entry name" value="Calret/calnex_CS"/>
</dbReference>
<evidence type="ECO:0000256" key="4">
    <source>
        <dbReference type="ARBA" id="ARBA00022824"/>
    </source>
</evidence>
<dbReference type="PROSITE" id="PS00804">
    <property type="entry name" value="CALRETICULIN_2"/>
    <property type="match status" value="1"/>
</dbReference>
<dbReference type="STRING" id="407821.A0A087U672"/>
<dbReference type="PANTHER" id="PTHR11073">
    <property type="entry name" value="CALRETICULIN AND CALNEXIN"/>
    <property type="match status" value="1"/>
</dbReference>
<dbReference type="FunFam" id="2.10.250.10:FF:000001">
    <property type="entry name" value="Calnexin homolog"/>
    <property type="match status" value="1"/>
</dbReference>
<keyword evidence="6" id="KW-0472">Membrane</keyword>
<dbReference type="GO" id="GO:0051082">
    <property type="term" value="F:unfolded protein binding"/>
    <property type="evidence" value="ECO:0007669"/>
    <property type="project" value="InterPro"/>
</dbReference>
<dbReference type="Proteomes" id="UP000054359">
    <property type="component" value="Unassembled WGS sequence"/>
</dbReference>
<dbReference type="OMA" id="VEEIPYV"/>
<reference evidence="12 13" key="1">
    <citation type="submission" date="2013-11" db="EMBL/GenBank/DDBJ databases">
        <title>Genome sequencing of Stegodyphus mimosarum.</title>
        <authorList>
            <person name="Bechsgaard J."/>
        </authorList>
    </citation>
    <scope>NUCLEOTIDE SEQUENCE [LARGE SCALE GENOMIC DNA]</scope>
</reference>
<feature type="chain" id="PRO_5005106486" evidence="10">
    <location>
        <begin position="20"/>
        <end position="385"/>
    </location>
</feature>
<dbReference type="PRINTS" id="PR00626">
    <property type="entry name" value="CALRETICULIN"/>
</dbReference>
<evidence type="ECO:0000256" key="3">
    <source>
        <dbReference type="ARBA" id="ARBA00022692"/>
    </source>
</evidence>
<dbReference type="InterPro" id="IPR009033">
    <property type="entry name" value="Calreticulin/calnexin_P_dom_sf"/>
</dbReference>
<comment type="subcellular location">
    <subcellularLocation>
        <location evidence="1">Endoplasmic reticulum membrane</location>
        <topology evidence="1">Single-pass type I membrane protein</topology>
    </subcellularLocation>
</comment>
<dbReference type="SUPFAM" id="SSF63887">
    <property type="entry name" value="P-domain of calnexin/calreticulin"/>
    <property type="match status" value="1"/>
</dbReference>
<feature type="region of interest" description="Disordered" evidence="11">
    <location>
        <begin position="257"/>
        <end position="385"/>
    </location>
</feature>
<dbReference type="PANTHER" id="PTHR11073:SF1">
    <property type="entry name" value="CALNEXIN 14D-RELATED"/>
    <property type="match status" value="1"/>
</dbReference>
<evidence type="ECO:0000313" key="13">
    <source>
        <dbReference type="Proteomes" id="UP000054359"/>
    </source>
</evidence>
<name>A0A087U672_STEMI</name>
<dbReference type="Pfam" id="PF00262">
    <property type="entry name" value="Calreticulin"/>
    <property type="match status" value="1"/>
</dbReference>
<evidence type="ECO:0000256" key="8">
    <source>
        <dbReference type="ARBA" id="ARBA00053392"/>
    </source>
</evidence>
<dbReference type="InterPro" id="IPR013320">
    <property type="entry name" value="ConA-like_dom_sf"/>
</dbReference>
<keyword evidence="13" id="KW-1185">Reference proteome</keyword>
<dbReference type="Gene3D" id="2.60.120.200">
    <property type="match status" value="1"/>
</dbReference>
<feature type="disulfide bond" evidence="9">
    <location>
        <begin position="149"/>
        <end position="183"/>
    </location>
</feature>
<dbReference type="GO" id="GO:0006457">
    <property type="term" value="P:protein folding"/>
    <property type="evidence" value="ECO:0007669"/>
    <property type="project" value="InterPro"/>
</dbReference>
<dbReference type="GO" id="GO:0036503">
    <property type="term" value="P:ERAD pathway"/>
    <property type="evidence" value="ECO:0007669"/>
    <property type="project" value="TreeGrafter"/>
</dbReference>
<proteinExistence type="inferred from homology"/>
<dbReference type="OrthoDB" id="1938156at2759"/>
<dbReference type="Gene3D" id="2.10.250.10">
    <property type="entry name" value="Calreticulin/calnexin, P domain"/>
    <property type="match status" value="1"/>
</dbReference>
<keyword evidence="4 10" id="KW-0256">Endoplasmic reticulum</keyword>
<keyword evidence="9" id="KW-1015">Disulfide bond</keyword>
<dbReference type="AlphaFoldDB" id="A0A087U672"/>
<organism evidence="12 13">
    <name type="scientific">Stegodyphus mimosarum</name>
    <name type="common">African social velvet spider</name>
    <dbReference type="NCBI Taxonomy" id="407821"/>
    <lineage>
        <taxon>Eukaryota</taxon>
        <taxon>Metazoa</taxon>
        <taxon>Ecdysozoa</taxon>
        <taxon>Arthropoda</taxon>
        <taxon>Chelicerata</taxon>
        <taxon>Arachnida</taxon>
        <taxon>Araneae</taxon>
        <taxon>Araneomorphae</taxon>
        <taxon>Entelegynae</taxon>
        <taxon>Eresoidea</taxon>
        <taxon>Eresidae</taxon>
        <taxon>Stegodyphus</taxon>
    </lineage>
</organism>
<keyword evidence="3" id="KW-0812">Transmembrane</keyword>
<keyword evidence="10" id="KW-0732">Signal</keyword>
<sequence length="385" mass="44144">MKLVVKLFILSLVVILALAENEPVEPPDDVGPDAEKETDIEVEEIPYVTPRPIGNTYIAEHFDDREGVEKRWIPSEAKKDGAEDSVAKYDGKWAIEEAEKNGLNGDLGLVLKSKAHHHAIASRLDKPFLFDNKPFILQYEVRFQNGQECGGAYLKLLSQVPDMDLRSFHDKTPYTLMFGPDKCGNDHKLHFIFRHRNPKNGSFEEKHWKRATSVPKLDDVFKDKKPHLFTLIINPDNKFEVLMDKQSVYKGNLLEDFNPPVNPEAEIDDPTDIKPANWDEREKIPDPTATKPDDWDEDAPRQMVDPNARKPSGWLDNEPELIPDPNAEKPVDWDDEMDGEWEPPLITNPKCEKVGCGKWKPPMIDNPKYKGKWRPPLIDNPNYKV</sequence>
<dbReference type="GO" id="GO:0005509">
    <property type="term" value="F:calcium ion binding"/>
    <property type="evidence" value="ECO:0007669"/>
    <property type="project" value="InterPro"/>
</dbReference>
<protein>
    <submittedName>
        <fullName evidence="12">Calnexin</fullName>
    </submittedName>
</protein>
<dbReference type="EMBL" id="KK118385">
    <property type="protein sequence ID" value="KFM72861.1"/>
    <property type="molecule type" value="Genomic_DNA"/>
</dbReference>
<evidence type="ECO:0000256" key="1">
    <source>
        <dbReference type="ARBA" id="ARBA00004115"/>
    </source>
</evidence>
<dbReference type="PROSITE" id="PS00803">
    <property type="entry name" value="CALRETICULIN_1"/>
    <property type="match status" value="1"/>
</dbReference>
<evidence type="ECO:0000256" key="10">
    <source>
        <dbReference type="RuleBase" id="RU362126"/>
    </source>
</evidence>
<evidence type="ECO:0000313" key="12">
    <source>
        <dbReference type="EMBL" id="KFM72861.1"/>
    </source>
</evidence>
<evidence type="ECO:0000256" key="5">
    <source>
        <dbReference type="ARBA" id="ARBA00022989"/>
    </source>
</evidence>
<feature type="non-terminal residue" evidence="12">
    <location>
        <position position="385"/>
    </location>
</feature>
<evidence type="ECO:0000256" key="11">
    <source>
        <dbReference type="SAM" id="MobiDB-lite"/>
    </source>
</evidence>
<comment type="function">
    <text evidence="8">Calcium-binding protein that interacts with newly synthesized monoglucosylated glycoproteins in the endoplasmic reticulum. It may act in assisting protein assembly and/or in the retention within the ER of unassembled protein subunits. It seems to play a major role in the quality control apparatus of the ER by the retention of incorrectly folded proteins. Required for embryogenesis and larval development under heat and ER stress conditions. May be important for germ cell development. Involved in neuronal necrotic cell death.</text>
</comment>
<evidence type="ECO:0000256" key="2">
    <source>
        <dbReference type="ARBA" id="ARBA00010983"/>
    </source>
</evidence>